<proteinExistence type="predicted"/>
<dbReference type="InterPro" id="IPR014729">
    <property type="entry name" value="Rossmann-like_a/b/a_fold"/>
</dbReference>
<sequence>MTRLFLIDDRTLPEPGAQLHGFAWEGADFVIGTEGLAAFEAGGRRLPWSADGDHVLVRREGGGIGIGADFAGCRHLFYWSEGRDWAVCESFIDLVAHLRGRGVALHEDIAQTGAFLSRKQLFQQLTTDRTAVREIACLDAGARIEIGPDGLVVIPPDPVPAEDYAAALDAFIATWLSRMATLRAAPDLALHVHLSGGFDSRAVAAFHVWLERNEGSCESASVRSLTDARHADDLKIAEEIAAASGIRLNHNPPRPGRALSLEEALTSWRHHSAGAYTPVRVPASFGDPRDVHFSGHASSGYKYTFDDAAARRTIRRMERAYGYFGRGDRPRWRSALEAHLGRLEERTGSLGRAWGCWQRVNRARFHAGQAATYKTQVAIFHSRSASRLDAARRPLTADFQLYHDILASLAPEMMEVPFDDAAKAPGEAVRAALTVRQPAPPVPGRVWGAFEPAQPGGTPLSRSKLARALLDEVDAGWSDLPRRRVTLLFRWHIARLRRRIRAGRAPHAVKMRHLHSAWLLIRLSQLGVRMDGPGQE</sequence>
<dbReference type="OrthoDB" id="7804473at2"/>
<dbReference type="Proteomes" id="UP000022447">
    <property type="component" value="Unassembled WGS sequence"/>
</dbReference>
<comment type="caution">
    <text evidence="1">The sequence shown here is derived from an EMBL/GenBank/DDBJ whole genome shotgun (WGS) entry which is preliminary data.</text>
</comment>
<dbReference type="SUPFAM" id="SSF52402">
    <property type="entry name" value="Adenine nucleotide alpha hydrolases-like"/>
    <property type="match status" value="1"/>
</dbReference>
<dbReference type="eggNOG" id="ENOG503356H">
    <property type="taxonomic scope" value="Bacteria"/>
</dbReference>
<gene>
    <name evidence="1" type="ORF">OCH239_16120</name>
</gene>
<organism evidence="1 2">
    <name type="scientific">Roseivivax halodurans JCM 10272</name>
    <dbReference type="NCBI Taxonomy" id="1449350"/>
    <lineage>
        <taxon>Bacteria</taxon>
        <taxon>Pseudomonadati</taxon>
        <taxon>Pseudomonadota</taxon>
        <taxon>Alphaproteobacteria</taxon>
        <taxon>Rhodobacterales</taxon>
        <taxon>Roseobacteraceae</taxon>
        <taxon>Roseivivax</taxon>
    </lineage>
</organism>
<evidence type="ECO:0000313" key="2">
    <source>
        <dbReference type="Proteomes" id="UP000022447"/>
    </source>
</evidence>
<keyword evidence="2" id="KW-1185">Reference proteome</keyword>
<dbReference type="RefSeq" id="WP_037260111.1">
    <property type="nucleotide sequence ID" value="NZ_JALZ01000005.1"/>
</dbReference>
<dbReference type="AlphaFoldDB" id="X7EJZ6"/>
<protein>
    <recommendedName>
        <fullName evidence="3">Asparagine synthetase domain-containing protein</fullName>
    </recommendedName>
</protein>
<dbReference type="STRING" id="1449350.OCH239_16120"/>
<reference evidence="1 2" key="1">
    <citation type="submission" date="2014-01" db="EMBL/GenBank/DDBJ databases">
        <title>Roseivivax halodurans JCM 10272 Genome Sequencing.</title>
        <authorList>
            <person name="Lai Q."/>
            <person name="Li G."/>
            <person name="Shao Z."/>
        </authorList>
    </citation>
    <scope>NUCLEOTIDE SEQUENCE [LARGE SCALE GENOMIC DNA]</scope>
    <source>
        <strain evidence="1 2">JCM 10272</strain>
    </source>
</reference>
<accession>X7EJZ6</accession>
<dbReference type="EMBL" id="JALZ01000005">
    <property type="protein sequence ID" value="ETX15496.1"/>
    <property type="molecule type" value="Genomic_DNA"/>
</dbReference>
<dbReference type="Gene3D" id="3.40.50.620">
    <property type="entry name" value="HUPs"/>
    <property type="match status" value="1"/>
</dbReference>
<name>X7EJZ6_9RHOB</name>
<evidence type="ECO:0008006" key="3">
    <source>
        <dbReference type="Google" id="ProtNLM"/>
    </source>
</evidence>
<evidence type="ECO:0000313" key="1">
    <source>
        <dbReference type="EMBL" id="ETX15496.1"/>
    </source>
</evidence>